<comment type="caution">
    <text evidence="2">The sequence shown here is derived from an EMBL/GenBank/DDBJ whole genome shotgun (WGS) entry which is preliminary data.</text>
</comment>
<dbReference type="EMBL" id="VEVO01000011">
    <property type="protein sequence ID" value="KAF0034397.1"/>
    <property type="molecule type" value="Genomic_DNA"/>
</dbReference>
<proteinExistence type="predicted"/>
<dbReference type="Proteomes" id="UP000438429">
    <property type="component" value="Unassembled WGS sequence"/>
</dbReference>
<sequence>MTFRGLSASRGRFARKATRRQEEEEEEVSIQEAETQTSSDGGEWELIKKELNNFISMCVMEEPEVREGSYEMFVRSSCREHMLTFVFVSRQNKEIFCRKSGSKCGESANNVRLVEDKN</sequence>
<protein>
    <submittedName>
        <fullName evidence="2">Uncharacterized protein</fullName>
    </submittedName>
</protein>
<gene>
    <name evidence="2" type="ORF">F2P81_012155</name>
</gene>
<accession>A0A6A4SMK2</accession>
<name>A0A6A4SMK2_SCOMX</name>
<feature type="region of interest" description="Disordered" evidence="1">
    <location>
        <begin position="1"/>
        <end position="42"/>
    </location>
</feature>
<dbReference type="AlphaFoldDB" id="A0A6A4SMK2"/>
<evidence type="ECO:0000313" key="3">
    <source>
        <dbReference type="Proteomes" id="UP000438429"/>
    </source>
</evidence>
<reference evidence="2 3" key="1">
    <citation type="submission" date="2019-06" db="EMBL/GenBank/DDBJ databases">
        <title>Draft genomes of female and male turbot (Scophthalmus maximus).</title>
        <authorList>
            <person name="Xu H."/>
            <person name="Xu X.-W."/>
            <person name="Shao C."/>
            <person name="Chen S."/>
        </authorList>
    </citation>
    <scope>NUCLEOTIDE SEQUENCE [LARGE SCALE GENOMIC DNA]</scope>
    <source>
        <strain evidence="2">Ysfricsl-2016a</strain>
        <tissue evidence="2">Blood</tissue>
    </source>
</reference>
<evidence type="ECO:0000313" key="2">
    <source>
        <dbReference type="EMBL" id="KAF0034397.1"/>
    </source>
</evidence>
<organism evidence="2 3">
    <name type="scientific">Scophthalmus maximus</name>
    <name type="common">Turbot</name>
    <name type="synonym">Psetta maxima</name>
    <dbReference type="NCBI Taxonomy" id="52904"/>
    <lineage>
        <taxon>Eukaryota</taxon>
        <taxon>Metazoa</taxon>
        <taxon>Chordata</taxon>
        <taxon>Craniata</taxon>
        <taxon>Vertebrata</taxon>
        <taxon>Euteleostomi</taxon>
        <taxon>Actinopterygii</taxon>
        <taxon>Neopterygii</taxon>
        <taxon>Teleostei</taxon>
        <taxon>Neoteleostei</taxon>
        <taxon>Acanthomorphata</taxon>
        <taxon>Carangaria</taxon>
        <taxon>Pleuronectiformes</taxon>
        <taxon>Pleuronectoidei</taxon>
        <taxon>Scophthalmidae</taxon>
        <taxon>Scophthalmus</taxon>
    </lineage>
</organism>
<evidence type="ECO:0000256" key="1">
    <source>
        <dbReference type="SAM" id="MobiDB-lite"/>
    </source>
</evidence>